<dbReference type="InterPro" id="IPR000873">
    <property type="entry name" value="AMP-dep_synth/lig_dom"/>
</dbReference>
<dbReference type="Gene3D" id="3.30.300.30">
    <property type="match status" value="1"/>
</dbReference>
<dbReference type="PANTHER" id="PTHR43201">
    <property type="entry name" value="ACYL-COA SYNTHETASE"/>
    <property type="match status" value="1"/>
</dbReference>
<dbReference type="InterPro" id="IPR042099">
    <property type="entry name" value="ANL_N_sf"/>
</dbReference>
<evidence type="ECO:0000256" key="2">
    <source>
        <dbReference type="SAM" id="MobiDB-lite"/>
    </source>
</evidence>
<dbReference type="OrthoDB" id="2962993at2759"/>
<dbReference type="GO" id="GO:0006631">
    <property type="term" value="P:fatty acid metabolic process"/>
    <property type="evidence" value="ECO:0007669"/>
    <property type="project" value="TreeGrafter"/>
</dbReference>
<dbReference type="SUPFAM" id="SSF56801">
    <property type="entry name" value="Acetyl-CoA synthetase-like"/>
    <property type="match status" value="1"/>
</dbReference>
<proteinExistence type="inferred from homology"/>
<dbReference type="Pfam" id="PF00501">
    <property type="entry name" value="AMP-binding"/>
    <property type="match status" value="1"/>
</dbReference>
<feature type="domain" description="AMP-binding enzyme C-terminal" evidence="4">
    <location>
        <begin position="431"/>
        <end position="507"/>
    </location>
</feature>
<keyword evidence="6" id="KW-1185">Reference proteome</keyword>
<dbReference type="Pfam" id="PF13193">
    <property type="entry name" value="AMP-binding_C"/>
    <property type="match status" value="1"/>
</dbReference>
<sequence length="822" mass="89895">MSTQLPDFPLFSNIIKQAAEGNNVAIDDSRLKTSFTYSQLLAAIAHLVSLLKKQKSDIKGERIAILCPSGFPYVVTLLSIWALGGIAVPICTTHPLPEQIYSVQESQSSLVIGHPVFKDRLDEIIKETKLDFLEVQDVPVTEQVHISTFSADLDTSALIIFTSGTTGKPKGAVLTHRNIDAQASCLTKAWYWSAQDRIHHILPLHHIHGIVNALICPLYCGATVEMYQKFDATAVWSRWSDPELPKLSVFMSVPTVYAKLIQYYKAQDEETQEKLTKACKQFRFMVSGSASLPTTLRNAWRKLSGGQVLLERYGMTEIGMALSQEYVIWERVEGTVGVPLPGVQVRIMSETDNKDITELRDTPGTLQIKGPTVFKEYWQRPEATKKEFTEDGWFITGDVAQRIGQHGYFQILGRSSIDIIKTGGEKVSALEIERELLSCDLGIQDVAVVGIPDPEWGQKVSAVVVMENGKELDLQTLRNQLKKRLAVYKVPALLKCVPELPKNAMGKLSILILLSHHVIYSQQFEPCLASATNKRLNDGYSFALAKVQDTSAVSGPQEACYYSCGARLVTYSNNKGDMKKLTAIDKAMPHLTLIKFLKAGQSYFVNHLGVSDNEGSNGVGCIWVTDSNKIKRYPRSHAVCSQASTAICGFWGQQKIPSAPKSNGSKQTDQPSKLVESSPTVVGVASTALQTNPQPTKEAALVTSLQQPMPSSSAGNLPATVGKVNQFKMNGNQYFIINQLQNSFESAQAACSSSGSVLGAVNFADMQNLSNELKKTIAGKVIVGSWNGDSYSLQGSSCLMLDTQLGILPGSCADADAILCQL</sequence>
<dbReference type="PROSITE" id="PS00455">
    <property type="entry name" value="AMP_BINDING"/>
    <property type="match status" value="1"/>
</dbReference>
<feature type="domain" description="AMP-dependent synthetase/ligase" evidence="3">
    <location>
        <begin position="21"/>
        <end position="378"/>
    </location>
</feature>
<organism evidence="5 6">
    <name type="scientific">Rhizopus oryzae</name>
    <name type="common">Mucormycosis agent</name>
    <name type="synonym">Rhizopus arrhizus var. delemar</name>
    <dbReference type="NCBI Taxonomy" id="64495"/>
    <lineage>
        <taxon>Eukaryota</taxon>
        <taxon>Fungi</taxon>
        <taxon>Fungi incertae sedis</taxon>
        <taxon>Mucoromycota</taxon>
        <taxon>Mucoromycotina</taxon>
        <taxon>Mucoromycetes</taxon>
        <taxon>Mucorales</taxon>
        <taxon>Mucorineae</taxon>
        <taxon>Rhizopodaceae</taxon>
        <taxon>Rhizopus</taxon>
    </lineage>
</organism>
<evidence type="ECO:0000313" key="5">
    <source>
        <dbReference type="EMBL" id="KAG1315655.1"/>
    </source>
</evidence>
<name>A0A9P7BXZ7_RHIOR</name>
<evidence type="ECO:0000256" key="1">
    <source>
        <dbReference type="ARBA" id="ARBA00006432"/>
    </source>
</evidence>
<dbReference type="Proteomes" id="UP000716291">
    <property type="component" value="Unassembled WGS sequence"/>
</dbReference>
<comment type="caution">
    <text evidence="5">The sequence shown here is derived from an EMBL/GenBank/DDBJ whole genome shotgun (WGS) entry which is preliminary data.</text>
</comment>
<comment type="similarity">
    <text evidence="1">Belongs to the ATP-dependent AMP-binding enzyme family.</text>
</comment>
<protein>
    <submittedName>
        <fullName evidence="5">Uncharacterized protein</fullName>
    </submittedName>
</protein>
<dbReference type="GO" id="GO:0031956">
    <property type="term" value="F:medium-chain fatty acid-CoA ligase activity"/>
    <property type="evidence" value="ECO:0007669"/>
    <property type="project" value="TreeGrafter"/>
</dbReference>
<dbReference type="InterPro" id="IPR025110">
    <property type="entry name" value="AMP-bd_C"/>
</dbReference>
<evidence type="ECO:0000313" key="6">
    <source>
        <dbReference type="Proteomes" id="UP000716291"/>
    </source>
</evidence>
<accession>A0A9P7BXZ7</accession>
<dbReference type="Gene3D" id="3.40.50.12780">
    <property type="entry name" value="N-terminal domain of ligase-like"/>
    <property type="match status" value="1"/>
</dbReference>
<evidence type="ECO:0000259" key="3">
    <source>
        <dbReference type="Pfam" id="PF00501"/>
    </source>
</evidence>
<dbReference type="CDD" id="cd05941">
    <property type="entry name" value="MCS"/>
    <property type="match status" value="1"/>
</dbReference>
<dbReference type="PANTHER" id="PTHR43201:SF8">
    <property type="entry name" value="ACYL-COA SYNTHETASE FAMILY MEMBER 3"/>
    <property type="match status" value="1"/>
</dbReference>
<dbReference type="InterPro" id="IPR020845">
    <property type="entry name" value="AMP-binding_CS"/>
</dbReference>
<reference evidence="5" key="1">
    <citation type="journal article" date="2020" name="Microb. Genom.">
        <title>Genetic diversity of clinical and environmental Mucorales isolates obtained from an investigation of mucormycosis cases among solid organ transplant recipients.</title>
        <authorList>
            <person name="Nguyen M.H."/>
            <person name="Kaul D."/>
            <person name="Muto C."/>
            <person name="Cheng S.J."/>
            <person name="Richter R.A."/>
            <person name="Bruno V.M."/>
            <person name="Liu G."/>
            <person name="Beyhan S."/>
            <person name="Sundermann A.J."/>
            <person name="Mounaud S."/>
            <person name="Pasculle A.W."/>
            <person name="Nierman W.C."/>
            <person name="Driscoll E."/>
            <person name="Cumbie R."/>
            <person name="Clancy C.J."/>
            <person name="Dupont C.L."/>
        </authorList>
    </citation>
    <scope>NUCLEOTIDE SEQUENCE</scope>
    <source>
        <strain evidence="5">GL11</strain>
    </source>
</reference>
<feature type="region of interest" description="Disordered" evidence="2">
    <location>
        <begin position="658"/>
        <end position="677"/>
    </location>
</feature>
<dbReference type="AlphaFoldDB" id="A0A9P7BXZ7"/>
<evidence type="ECO:0000259" key="4">
    <source>
        <dbReference type="Pfam" id="PF13193"/>
    </source>
</evidence>
<feature type="compositionally biased region" description="Polar residues" evidence="2">
    <location>
        <begin position="660"/>
        <end position="677"/>
    </location>
</feature>
<dbReference type="InterPro" id="IPR045851">
    <property type="entry name" value="AMP-bd_C_sf"/>
</dbReference>
<gene>
    <name evidence="5" type="ORF">G6F64_000498</name>
</gene>
<dbReference type="EMBL" id="JAANQT010000030">
    <property type="protein sequence ID" value="KAG1315655.1"/>
    <property type="molecule type" value="Genomic_DNA"/>
</dbReference>